<evidence type="ECO:0000313" key="2">
    <source>
        <dbReference type="EMBL" id="WEK47609.1"/>
    </source>
</evidence>
<feature type="transmembrane region" description="Helical" evidence="1">
    <location>
        <begin position="323"/>
        <end position="350"/>
    </location>
</feature>
<dbReference type="Proteomes" id="UP001218362">
    <property type="component" value="Chromosome"/>
</dbReference>
<dbReference type="AlphaFoldDB" id="A0AAJ5X7W0"/>
<reference evidence="2" key="1">
    <citation type="submission" date="2023-03" db="EMBL/GenBank/DDBJ databases">
        <title>Andean soil-derived lignocellulolytic bacterial consortium as a source of novel taxa and putative plastic-active enzymes.</title>
        <authorList>
            <person name="Diaz-Garcia L."/>
            <person name="Chuvochina M."/>
            <person name="Feuerriegel G."/>
            <person name="Bunk B."/>
            <person name="Sproer C."/>
            <person name="Streit W.R."/>
            <person name="Rodriguez L.M."/>
            <person name="Overmann J."/>
            <person name="Jimenez D.J."/>
        </authorList>
    </citation>
    <scope>NUCLEOTIDE SEQUENCE</scope>
    <source>
        <strain evidence="2">MAG 26</strain>
    </source>
</reference>
<gene>
    <name evidence="2" type="ORF">P0Y56_04765</name>
</gene>
<feature type="transmembrane region" description="Helical" evidence="1">
    <location>
        <begin position="87"/>
        <end position="106"/>
    </location>
</feature>
<evidence type="ECO:0000313" key="3">
    <source>
        <dbReference type="Proteomes" id="UP001218362"/>
    </source>
</evidence>
<accession>A0AAJ5X7W0</accession>
<keyword evidence="1" id="KW-0812">Transmembrane</keyword>
<feature type="transmembrane region" description="Helical" evidence="1">
    <location>
        <begin position="162"/>
        <end position="178"/>
    </location>
</feature>
<keyword evidence="1" id="KW-0472">Membrane</keyword>
<feature type="transmembrane region" description="Helical" evidence="1">
    <location>
        <begin position="209"/>
        <end position="231"/>
    </location>
</feature>
<feature type="transmembrane region" description="Helical" evidence="1">
    <location>
        <begin position="184"/>
        <end position="200"/>
    </location>
</feature>
<sequence>MRSLRYFGRWWPVLVIVLVTLATRMPYFGDPASSFDEQLYNLIGHRMLSGSLPYVDVWDRKPIGLFLLYAASNWAAAMLGISTALSYQLLATGFGLAGALLTWHLAARVRPGVAAMAAGAIYPLLMARFGSQAGQSEAFFVPLMTGAVALIEKAARAEDRRAALKLCLGAMLVCGVALQVKYTVAMQCVFLGLASLWVLYRQGYRPARLAAVAGLSALLGVLPTAVVWAWYAAIGHSAEFVFANFISIFDRGAPAEGKIGRLIPYLWMPGICIVFGIAVLIDRRERPSATYLLYTGWTLSCLAGLFMGSTIYAYYLAAMVPAVLLMAVPALALFGPVAGLALVGALLLAYDIPGRISFSQKTRAALAELARVVDPHIGKHDHCLYVFDGPSALYDATDSCLPTRFIYPDHLNNELEHHSLGIDQAAEVHRIFANKPGAVVTANRPVTVQNPLSGAALKEELARAYRPLAKIPFNGRILTISVRKDEDAPKPAPAGS</sequence>
<feature type="transmembrane region" description="Helical" evidence="1">
    <location>
        <begin position="262"/>
        <end position="281"/>
    </location>
</feature>
<keyword evidence="1" id="KW-1133">Transmembrane helix</keyword>
<protein>
    <recommendedName>
        <fullName evidence="4">Glycosyltransferase RgtA/B/C/D-like domain-containing protein</fullName>
    </recommendedName>
</protein>
<dbReference type="EMBL" id="CP119316">
    <property type="protein sequence ID" value="WEK47609.1"/>
    <property type="molecule type" value="Genomic_DNA"/>
</dbReference>
<feature type="transmembrane region" description="Helical" evidence="1">
    <location>
        <begin position="7"/>
        <end position="27"/>
    </location>
</feature>
<proteinExistence type="predicted"/>
<feature type="transmembrane region" description="Helical" evidence="1">
    <location>
        <begin position="293"/>
        <end position="317"/>
    </location>
</feature>
<organism evidence="2 3">
    <name type="scientific">Candidatus Andeanibacterium colombiense</name>
    <dbReference type="NCBI Taxonomy" id="3121345"/>
    <lineage>
        <taxon>Bacteria</taxon>
        <taxon>Pseudomonadati</taxon>
        <taxon>Pseudomonadota</taxon>
        <taxon>Alphaproteobacteria</taxon>
        <taxon>Sphingomonadales</taxon>
        <taxon>Sphingomonadaceae</taxon>
        <taxon>Candidatus Andeanibacterium</taxon>
    </lineage>
</organism>
<evidence type="ECO:0000256" key="1">
    <source>
        <dbReference type="SAM" id="Phobius"/>
    </source>
</evidence>
<name>A0AAJ5X7W0_9SPHN</name>
<evidence type="ECO:0008006" key="4">
    <source>
        <dbReference type="Google" id="ProtNLM"/>
    </source>
</evidence>
<dbReference type="KEGG" id="acob:P0Y56_04765"/>